<dbReference type="Pfam" id="PF02099">
    <property type="entry name" value="Josephin"/>
    <property type="match status" value="1"/>
</dbReference>
<dbReference type="GO" id="GO:0005634">
    <property type="term" value="C:nucleus"/>
    <property type="evidence" value="ECO:0007669"/>
    <property type="project" value="UniProtKB-SubCell"/>
</dbReference>
<feature type="compositionally biased region" description="Basic and acidic residues" evidence="13">
    <location>
        <begin position="506"/>
        <end position="519"/>
    </location>
</feature>
<keyword evidence="10" id="KW-0539">Nucleus</keyword>
<organism evidence="15 16">
    <name type="scientific">Rhizoctonia solani 123E</name>
    <dbReference type="NCBI Taxonomy" id="1423351"/>
    <lineage>
        <taxon>Eukaryota</taxon>
        <taxon>Fungi</taxon>
        <taxon>Dikarya</taxon>
        <taxon>Basidiomycota</taxon>
        <taxon>Agaricomycotina</taxon>
        <taxon>Agaricomycetes</taxon>
        <taxon>Cantharellales</taxon>
        <taxon>Ceratobasidiaceae</taxon>
        <taxon>Rhizoctonia</taxon>
    </lineage>
</organism>
<dbReference type="GO" id="GO:0006508">
    <property type="term" value="P:proteolysis"/>
    <property type="evidence" value="ECO:0007669"/>
    <property type="project" value="UniProtKB-KW"/>
</dbReference>
<keyword evidence="6 12" id="KW-0378">Hydrolase</keyword>
<feature type="active site" description="Nucleophile" evidence="11">
    <location>
        <position position="13"/>
    </location>
</feature>
<dbReference type="Proteomes" id="UP000027456">
    <property type="component" value="Unassembled WGS sequence"/>
</dbReference>
<dbReference type="PANTHER" id="PTHR14159">
    <property type="entry name" value="ATAXIN-3-RELATED"/>
    <property type="match status" value="1"/>
</dbReference>
<dbReference type="InterPro" id="IPR033865">
    <property type="entry name" value="Ataxin-3"/>
</dbReference>
<dbReference type="PROSITE" id="PS50957">
    <property type="entry name" value="JOSEPHIN"/>
    <property type="match status" value="1"/>
</dbReference>
<evidence type="ECO:0000256" key="12">
    <source>
        <dbReference type="PROSITE-ProRule" id="PRU00331"/>
    </source>
</evidence>
<name>A0A074S093_9AGAM</name>
<feature type="region of interest" description="Disordered" evidence="13">
    <location>
        <begin position="387"/>
        <end position="528"/>
    </location>
</feature>
<keyword evidence="9" id="KW-0804">Transcription</keyword>
<evidence type="ECO:0000256" key="5">
    <source>
        <dbReference type="ARBA" id="ARBA00022786"/>
    </source>
</evidence>
<accession>A0A074S093</accession>
<dbReference type="STRING" id="1423351.A0A074S093"/>
<dbReference type="Gene3D" id="1.10.287.10">
    <property type="entry name" value="S15/NS1, RNA-binding"/>
    <property type="match status" value="1"/>
</dbReference>
<dbReference type="GO" id="GO:0016579">
    <property type="term" value="P:protein deubiquitination"/>
    <property type="evidence" value="ECO:0007669"/>
    <property type="project" value="InterPro"/>
</dbReference>
<dbReference type="SMART" id="SM01246">
    <property type="entry name" value="Josephin"/>
    <property type="match status" value="1"/>
</dbReference>
<dbReference type="PROSITE" id="PS50330">
    <property type="entry name" value="UIM"/>
    <property type="match status" value="1"/>
</dbReference>
<dbReference type="PRINTS" id="PR01233">
    <property type="entry name" value="JOSEPHIN"/>
</dbReference>
<comment type="catalytic activity">
    <reaction evidence="1">
        <text>Thiol-dependent hydrolysis of ester, thioester, amide, peptide and isopeptide bonds formed by the C-terminal Gly of ubiquitin (a 76-residue protein attached to proteins as an intracellular targeting signal).</text>
        <dbReference type="EC" id="3.4.19.12"/>
    </reaction>
</comment>
<dbReference type="PANTHER" id="PTHR14159:SF0">
    <property type="entry name" value="ATAXIN-3-RELATED"/>
    <property type="match status" value="1"/>
</dbReference>
<evidence type="ECO:0000256" key="13">
    <source>
        <dbReference type="SAM" id="MobiDB-lite"/>
    </source>
</evidence>
<dbReference type="GO" id="GO:0004843">
    <property type="term" value="F:cysteine-type deubiquitinase activity"/>
    <property type="evidence" value="ECO:0007669"/>
    <property type="project" value="UniProtKB-EC"/>
</dbReference>
<evidence type="ECO:0000313" key="16">
    <source>
        <dbReference type="Proteomes" id="UP000027456"/>
    </source>
</evidence>
<dbReference type="Gene3D" id="3.90.70.40">
    <property type="match status" value="1"/>
</dbReference>
<comment type="caution">
    <text evidence="15">The sequence shown here is derived from an EMBL/GenBank/DDBJ whole genome shotgun (WGS) entry which is preliminary data.</text>
</comment>
<gene>
    <name evidence="15" type="ORF">V565_041770</name>
</gene>
<evidence type="ECO:0000256" key="8">
    <source>
        <dbReference type="ARBA" id="ARBA00023015"/>
    </source>
</evidence>
<keyword evidence="5" id="KW-0833">Ubl conjugation pathway</keyword>
<keyword evidence="7" id="KW-0788">Thiol protease</keyword>
<sequence>MYHERQEPGSMMCGQHALNSLLQGNYFTPPDLAQIAHEIDQLEQGVQDLHGGRSTNMDDTGYFSVQVLENALKNAFGLTLVRWRSEEMRQYQAVPDTQLAFILNLEQHWFTLRRFGHPGRKGHWFNLNSFLESPEWVGNTYLAMVLQQAEKEGYSVFVVRPMDPSNPENMLPGTEADLIAETLDPGDFGGQVQRISTTRTQAGSSNAIAGAGPSSRPSGFENEDVQLQRALQASITAGYGGGSVYEFPDEPATYTTRPSAPPVRAPSLGLGYGGDSGPPSRRTPVPAADDPPTPQFDDNDPVAASAARAKLRLEQMQREQAAAMQGMGGLGGGYETVDLDPSAAARRREAQDRVRRAREDVRRRTLITFGTNYRIQEEAQIRRAMEASLRTPGQGETEDDLHYDTPPIPGAFGGGGNRDYDDEDAELQAALKASLESHAASSAAPSASARDPVPVPAVVRAPSAPAPNVPARSASTAKPAEDDEDEDEEEEEEEEEQAPAAASPEVEAKAELADPDEVRRRRLARFGG</sequence>
<feature type="active site" evidence="12">
    <location>
        <position position="108"/>
    </location>
</feature>
<evidence type="ECO:0000313" key="15">
    <source>
        <dbReference type="EMBL" id="KEP52674.1"/>
    </source>
</evidence>
<feature type="active site" evidence="11 12">
    <location>
        <position position="128"/>
    </location>
</feature>
<keyword evidence="16" id="KW-1185">Reference proteome</keyword>
<evidence type="ECO:0000256" key="2">
    <source>
        <dbReference type="ARBA" id="ARBA00004123"/>
    </source>
</evidence>
<proteinExistence type="predicted"/>
<feature type="region of interest" description="Disordered" evidence="13">
    <location>
        <begin position="249"/>
        <end position="301"/>
    </location>
</feature>
<evidence type="ECO:0000256" key="6">
    <source>
        <dbReference type="ARBA" id="ARBA00022801"/>
    </source>
</evidence>
<evidence type="ECO:0000256" key="9">
    <source>
        <dbReference type="ARBA" id="ARBA00023163"/>
    </source>
</evidence>
<protein>
    <recommendedName>
        <fullName evidence="3">ubiquitinyl hydrolase 1</fullName>
        <ecNumber evidence="3">3.4.19.12</ecNumber>
    </recommendedName>
</protein>
<dbReference type="EMBL" id="AZST01000093">
    <property type="protein sequence ID" value="KEP52674.1"/>
    <property type="molecule type" value="Genomic_DNA"/>
</dbReference>
<comment type="subcellular location">
    <subcellularLocation>
        <location evidence="2">Nucleus</location>
    </subcellularLocation>
</comment>
<evidence type="ECO:0000256" key="3">
    <source>
        <dbReference type="ARBA" id="ARBA00012759"/>
    </source>
</evidence>
<evidence type="ECO:0000259" key="14">
    <source>
        <dbReference type="PROSITE" id="PS50957"/>
    </source>
</evidence>
<evidence type="ECO:0000256" key="7">
    <source>
        <dbReference type="ARBA" id="ARBA00022807"/>
    </source>
</evidence>
<evidence type="ECO:0000256" key="1">
    <source>
        <dbReference type="ARBA" id="ARBA00000707"/>
    </source>
</evidence>
<feature type="compositionally biased region" description="Low complexity" evidence="13">
    <location>
        <begin position="439"/>
        <end position="463"/>
    </location>
</feature>
<dbReference type="EC" id="3.4.19.12" evidence="3"/>
<dbReference type="HOGENOM" id="CLU_031228_4_1_1"/>
<dbReference type="SMART" id="SM00726">
    <property type="entry name" value="UIM"/>
    <property type="match status" value="3"/>
</dbReference>
<dbReference type="OrthoDB" id="10063692at2759"/>
<evidence type="ECO:0000256" key="10">
    <source>
        <dbReference type="ARBA" id="ARBA00023242"/>
    </source>
</evidence>
<keyword evidence="8" id="KW-0805">Transcription regulation</keyword>
<dbReference type="InterPro" id="IPR003903">
    <property type="entry name" value="UIM_dom"/>
</dbReference>
<dbReference type="Gene3D" id="6.10.140.100">
    <property type="match status" value="1"/>
</dbReference>
<feature type="region of interest" description="Disordered" evidence="13">
    <location>
        <begin position="199"/>
        <end position="221"/>
    </location>
</feature>
<evidence type="ECO:0000256" key="11">
    <source>
        <dbReference type="PIRSR" id="PIRSR633865-1"/>
    </source>
</evidence>
<dbReference type="AlphaFoldDB" id="A0A074S093"/>
<reference evidence="15 16" key="1">
    <citation type="submission" date="2013-12" db="EMBL/GenBank/DDBJ databases">
        <authorList>
            <person name="Cubeta M."/>
            <person name="Pakala S."/>
            <person name="Fedorova N."/>
            <person name="Thomas E."/>
            <person name="Dean R."/>
            <person name="Jabaji S."/>
            <person name="Neate S."/>
            <person name="Toda T."/>
            <person name="Tavantzis S."/>
            <person name="Vilgalys R."/>
            <person name="Bharathan N."/>
            <person name="Pakala S."/>
            <person name="Losada L.S."/>
            <person name="Zafar N."/>
            <person name="Nierman W."/>
        </authorList>
    </citation>
    <scope>NUCLEOTIDE SEQUENCE [LARGE SCALE GENOMIC DNA]</scope>
    <source>
        <strain evidence="15 16">123E</strain>
    </source>
</reference>
<feature type="active site" evidence="12">
    <location>
        <position position="13"/>
    </location>
</feature>
<keyword evidence="4" id="KW-0645">Protease</keyword>
<feature type="compositionally biased region" description="Low complexity" evidence="13">
    <location>
        <begin position="469"/>
        <end position="478"/>
    </location>
</feature>
<dbReference type="InterPro" id="IPR006155">
    <property type="entry name" value="Josephin"/>
</dbReference>
<feature type="compositionally biased region" description="Acidic residues" evidence="13">
    <location>
        <begin position="481"/>
        <end position="497"/>
    </location>
</feature>
<feature type="active site" description="Proton acceptor" evidence="11">
    <location>
        <position position="108"/>
    </location>
</feature>
<evidence type="ECO:0000256" key="4">
    <source>
        <dbReference type="ARBA" id="ARBA00022670"/>
    </source>
</evidence>
<feature type="domain" description="Josephin" evidence="14">
    <location>
        <begin position="1"/>
        <end position="174"/>
    </location>
</feature>